<dbReference type="Proteomes" id="UP000244005">
    <property type="component" value="Unassembled WGS sequence"/>
</dbReference>
<gene>
    <name evidence="2" type="ORF">MARPO_0024s0092</name>
    <name evidence="1" type="ORF">MARPO_0024s0093</name>
</gene>
<evidence type="ECO:0000313" key="3">
    <source>
        <dbReference type="Proteomes" id="UP000244005"/>
    </source>
</evidence>
<proteinExistence type="predicted"/>
<sequence length="81" mass="9473">MNIPQSCHRCRQAIVRALAAWSFSSTHFFSLAERDRELATSFLSDLHLLLEGLKSYRSIVIWFPRKKEPTQLESPSSIFRY</sequence>
<dbReference type="AlphaFoldDB" id="A0A2R6XBW5"/>
<accession>A0A2R6XBW5</accession>
<protein>
    <submittedName>
        <fullName evidence="2">Uncharacterized protein</fullName>
    </submittedName>
</protein>
<keyword evidence="3" id="KW-1185">Reference proteome</keyword>
<evidence type="ECO:0000313" key="2">
    <source>
        <dbReference type="EMBL" id="PTQ43588.1"/>
    </source>
</evidence>
<reference evidence="3" key="1">
    <citation type="journal article" date="2017" name="Cell">
        <title>Insights into land plant evolution garnered from the Marchantia polymorpha genome.</title>
        <authorList>
            <person name="Bowman J.L."/>
            <person name="Kohchi T."/>
            <person name="Yamato K.T."/>
            <person name="Jenkins J."/>
            <person name="Shu S."/>
            <person name="Ishizaki K."/>
            <person name="Yamaoka S."/>
            <person name="Nishihama R."/>
            <person name="Nakamura Y."/>
            <person name="Berger F."/>
            <person name="Adam C."/>
            <person name="Aki S.S."/>
            <person name="Althoff F."/>
            <person name="Araki T."/>
            <person name="Arteaga-Vazquez M.A."/>
            <person name="Balasubrmanian S."/>
            <person name="Barry K."/>
            <person name="Bauer D."/>
            <person name="Boehm C.R."/>
            <person name="Briginshaw L."/>
            <person name="Caballero-Perez J."/>
            <person name="Catarino B."/>
            <person name="Chen F."/>
            <person name="Chiyoda S."/>
            <person name="Chovatia M."/>
            <person name="Davies K.M."/>
            <person name="Delmans M."/>
            <person name="Demura T."/>
            <person name="Dierschke T."/>
            <person name="Dolan L."/>
            <person name="Dorantes-Acosta A.E."/>
            <person name="Eklund D.M."/>
            <person name="Florent S.N."/>
            <person name="Flores-Sandoval E."/>
            <person name="Fujiyama A."/>
            <person name="Fukuzawa H."/>
            <person name="Galik B."/>
            <person name="Grimanelli D."/>
            <person name="Grimwood J."/>
            <person name="Grossniklaus U."/>
            <person name="Hamada T."/>
            <person name="Haseloff J."/>
            <person name="Hetherington A.J."/>
            <person name="Higo A."/>
            <person name="Hirakawa Y."/>
            <person name="Hundley H.N."/>
            <person name="Ikeda Y."/>
            <person name="Inoue K."/>
            <person name="Inoue S.I."/>
            <person name="Ishida S."/>
            <person name="Jia Q."/>
            <person name="Kakita M."/>
            <person name="Kanazawa T."/>
            <person name="Kawai Y."/>
            <person name="Kawashima T."/>
            <person name="Kennedy M."/>
            <person name="Kinose K."/>
            <person name="Kinoshita T."/>
            <person name="Kohara Y."/>
            <person name="Koide E."/>
            <person name="Komatsu K."/>
            <person name="Kopischke S."/>
            <person name="Kubo M."/>
            <person name="Kyozuka J."/>
            <person name="Lagercrantz U."/>
            <person name="Lin S.S."/>
            <person name="Lindquist E."/>
            <person name="Lipzen A.M."/>
            <person name="Lu C.W."/>
            <person name="De Luna E."/>
            <person name="Martienssen R.A."/>
            <person name="Minamino N."/>
            <person name="Mizutani M."/>
            <person name="Mizutani M."/>
            <person name="Mochizuki N."/>
            <person name="Monte I."/>
            <person name="Mosher R."/>
            <person name="Nagasaki H."/>
            <person name="Nakagami H."/>
            <person name="Naramoto S."/>
            <person name="Nishitani K."/>
            <person name="Ohtani M."/>
            <person name="Okamoto T."/>
            <person name="Okumura M."/>
            <person name="Phillips J."/>
            <person name="Pollak B."/>
            <person name="Reinders A."/>
            <person name="Rovekamp M."/>
            <person name="Sano R."/>
            <person name="Sawa S."/>
            <person name="Schmid M.W."/>
            <person name="Shirakawa M."/>
            <person name="Solano R."/>
            <person name="Spunde A."/>
            <person name="Suetsugu N."/>
            <person name="Sugano S."/>
            <person name="Sugiyama A."/>
            <person name="Sun R."/>
            <person name="Suzuki Y."/>
            <person name="Takenaka M."/>
            <person name="Takezawa D."/>
            <person name="Tomogane H."/>
            <person name="Tsuzuki M."/>
            <person name="Ueda T."/>
            <person name="Umeda M."/>
            <person name="Ward J.M."/>
            <person name="Watanabe Y."/>
            <person name="Yazaki K."/>
            <person name="Yokoyama R."/>
            <person name="Yoshitake Y."/>
            <person name="Yotsui I."/>
            <person name="Zachgo S."/>
            <person name="Schmutz J."/>
        </authorList>
    </citation>
    <scope>NUCLEOTIDE SEQUENCE [LARGE SCALE GENOMIC DNA]</scope>
    <source>
        <strain evidence="3">Tak-1</strain>
    </source>
</reference>
<reference evidence="2" key="2">
    <citation type="submission" date="2017-12" db="EMBL/GenBank/DDBJ databases">
        <title>WGS assembly of Marchantia polymorpha.</title>
        <authorList>
            <person name="Bowman J.L."/>
            <person name="Kohchi T."/>
            <person name="Yamato K.T."/>
            <person name="Jenkins J."/>
            <person name="Shu S."/>
            <person name="Ishizaki K."/>
            <person name="Yamaoka S."/>
            <person name="Nishihama R."/>
            <person name="Nakamura Y."/>
            <person name="Berger F."/>
            <person name="Adam C."/>
            <person name="Aki S.S."/>
            <person name="Althoff F."/>
            <person name="Araki T."/>
            <person name="Arteaga-Vazquez M.A."/>
            <person name="Balasubrmanian S."/>
            <person name="Bauer D."/>
            <person name="Boehm C.R."/>
            <person name="Briginshaw L."/>
            <person name="Caballero-Perez J."/>
            <person name="Catarino B."/>
            <person name="Chen F."/>
            <person name="Chiyoda S."/>
            <person name="Chovatia M."/>
            <person name="Davies K.M."/>
            <person name="Delmans M."/>
            <person name="Demura T."/>
            <person name="Dierschke T."/>
            <person name="Dolan L."/>
            <person name="Dorantes-Acosta A.E."/>
            <person name="Eklund D.M."/>
            <person name="Florent S.N."/>
            <person name="Flores-Sandoval E."/>
            <person name="Fujiyama A."/>
            <person name="Fukuzawa H."/>
            <person name="Galik B."/>
            <person name="Grimanelli D."/>
            <person name="Grimwood J."/>
            <person name="Grossniklaus U."/>
            <person name="Hamada T."/>
            <person name="Haseloff J."/>
            <person name="Hetherington A.J."/>
            <person name="Higo A."/>
            <person name="Hirakawa Y."/>
            <person name="Hundley H.N."/>
            <person name="Ikeda Y."/>
            <person name="Inoue K."/>
            <person name="Inoue S."/>
            <person name="Ishida S."/>
            <person name="Jia Q."/>
            <person name="Kakita M."/>
            <person name="Kanazawa T."/>
            <person name="Kawai Y."/>
            <person name="Kawashima T."/>
            <person name="Kennedy M."/>
            <person name="Kinose K."/>
            <person name="Kinoshita T."/>
            <person name="Kohara Y."/>
            <person name="Koide E."/>
            <person name="Komatsu K."/>
            <person name="Kopischke S."/>
            <person name="Kubo M."/>
            <person name="Kyozuka J."/>
            <person name="Lagercrantz U."/>
            <person name="Lin S.S."/>
            <person name="Lindquist E."/>
            <person name="Lipzen A.M."/>
            <person name="Lu C."/>
            <person name="Luna E.D."/>
            <person name="Martienssen R.A."/>
            <person name="Minamino N."/>
            <person name="Mizutani M."/>
            <person name="Mizutani M."/>
            <person name="Mochizuki N."/>
            <person name="Monte I."/>
            <person name="Mosher R."/>
            <person name="Nagasaki H."/>
            <person name="Nakagami H."/>
            <person name="Naramoto S."/>
            <person name="Nishitani K."/>
            <person name="Ohtani M."/>
            <person name="Okamoto T."/>
            <person name="Okumura M."/>
            <person name="Phillips J."/>
            <person name="Pollak B."/>
            <person name="Reinders A."/>
            <person name="Roevekamp M."/>
            <person name="Sano R."/>
            <person name="Sawa S."/>
            <person name="Schmid M.W."/>
            <person name="Shirakawa M."/>
            <person name="Solano R."/>
            <person name="Spunde A."/>
            <person name="Suetsugu N."/>
            <person name="Sugano S."/>
            <person name="Sugiyama A."/>
            <person name="Sun R."/>
            <person name="Suzuki Y."/>
            <person name="Takenaka M."/>
            <person name="Takezawa D."/>
            <person name="Tomogane H."/>
            <person name="Tsuzuki M."/>
            <person name="Ueda T."/>
            <person name="Umeda M."/>
            <person name="Ward J.M."/>
            <person name="Watanabe Y."/>
            <person name="Yazaki K."/>
            <person name="Yokoyama R."/>
            <person name="Yoshitake Y."/>
            <person name="Yotsui I."/>
            <person name="Zachgo S."/>
            <person name="Schmutz J."/>
        </authorList>
    </citation>
    <scope>NUCLEOTIDE SEQUENCE [LARGE SCALE GENOMIC DNA]</scope>
    <source>
        <strain evidence="2">Tak-1</strain>
    </source>
</reference>
<evidence type="ECO:0000313" key="1">
    <source>
        <dbReference type="EMBL" id="PTQ43586.1"/>
    </source>
</evidence>
<dbReference type="EMBL" id="KZ772696">
    <property type="protein sequence ID" value="PTQ43588.1"/>
    <property type="molecule type" value="Genomic_DNA"/>
</dbReference>
<dbReference type="EMBL" id="KZ772696">
    <property type="protein sequence ID" value="PTQ43586.1"/>
    <property type="molecule type" value="Genomic_DNA"/>
</dbReference>
<name>A0A2R6XBW5_MARPO</name>
<organism evidence="2 3">
    <name type="scientific">Marchantia polymorpha</name>
    <name type="common">Common liverwort</name>
    <name type="synonym">Marchantia aquatica</name>
    <dbReference type="NCBI Taxonomy" id="3197"/>
    <lineage>
        <taxon>Eukaryota</taxon>
        <taxon>Viridiplantae</taxon>
        <taxon>Streptophyta</taxon>
        <taxon>Embryophyta</taxon>
        <taxon>Marchantiophyta</taxon>
        <taxon>Marchantiopsida</taxon>
        <taxon>Marchantiidae</taxon>
        <taxon>Marchantiales</taxon>
        <taxon>Marchantiaceae</taxon>
        <taxon>Marchantia</taxon>
    </lineage>
</organism>